<proteinExistence type="predicted"/>
<keyword evidence="3" id="KW-1185">Reference proteome</keyword>
<comment type="caution">
    <text evidence="2">The sequence shown here is derived from an EMBL/GenBank/DDBJ whole genome shotgun (WGS) entry which is preliminary data.</text>
</comment>
<evidence type="ECO:0000313" key="2">
    <source>
        <dbReference type="EMBL" id="NQX44000.1"/>
    </source>
</evidence>
<feature type="transmembrane region" description="Helical" evidence="1">
    <location>
        <begin position="47"/>
        <end position="69"/>
    </location>
</feature>
<gene>
    <name evidence="2" type="ORF">HQN87_01545</name>
</gene>
<sequence length="254" mass="28095">MEEVQILNRSGPIKLLGLVAGVVILNVAVLSPGLLGVEIGGGSALETASGVTLLIISLLVVLYGSYTLLFRPPAAKLPSVRFETREDYISGLSRHRNVKVLKDDISLALDQMERIDKKKAALLQLLGRRFDPAELSFRKFHSVIVEVEKLFYLNIRGILNKLSVFDAAEFARFSASTASSRFSSSLIQQKTALYHEYLSYVKGSLGANEEILLKLDQLLLEITELGSSDYTNVEEMPCMQELTALIGQTKLYQQ</sequence>
<protein>
    <recommendedName>
        <fullName evidence="4">5-bromo-4-chloroindolyl phosphate hydrolysis protein</fullName>
    </recommendedName>
</protein>
<dbReference type="Proteomes" id="UP000711047">
    <property type="component" value="Unassembled WGS sequence"/>
</dbReference>
<accession>A0ABX2DHK8</accession>
<keyword evidence="1" id="KW-0812">Transmembrane</keyword>
<name>A0ABX2DHK8_9BACL</name>
<evidence type="ECO:0000256" key="1">
    <source>
        <dbReference type="SAM" id="Phobius"/>
    </source>
</evidence>
<feature type="transmembrane region" description="Helical" evidence="1">
    <location>
        <begin position="15"/>
        <end position="35"/>
    </location>
</feature>
<keyword evidence="1" id="KW-1133">Transmembrane helix</keyword>
<evidence type="ECO:0008006" key="4">
    <source>
        <dbReference type="Google" id="ProtNLM"/>
    </source>
</evidence>
<dbReference type="EMBL" id="JABMKX010000001">
    <property type="protein sequence ID" value="NQX44000.1"/>
    <property type="molecule type" value="Genomic_DNA"/>
</dbReference>
<reference evidence="2 3" key="1">
    <citation type="submission" date="2020-05" db="EMBL/GenBank/DDBJ databases">
        <title>Paenibacillus glebae, sp. nov., Paenibacillus humi sp. nov., Paenibacillus pedi sp. nov., Paenibacillus terrestris sp. nov. and Paenibacillus terricola sp. nov., isolated from a forest top soil sample.</title>
        <authorList>
            <person name="Qi S."/>
            <person name="Carlier A."/>
            <person name="Cnockaert M."/>
            <person name="Vandamme P."/>
        </authorList>
    </citation>
    <scope>NUCLEOTIDE SEQUENCE [LARGE SCALE GENOMIC DNA]</scope>
    <source>
        <strain evidence="2 3">LMG 29502</strain>
    </source>
</reference>
<organism evidence="2 3">
    <name type="scientific">Paenibacillus tritici</name>
    <dbReference type="NCBI Taxonomy" id="1873425"/>
    <lineage>
        <taxon>Bacteria</taxon>
        <taxon>Bacillati</taxon>
        <taxon>Bacillota</taxon>
        <taxon>Bacilli</taxon>
        <taxon>Bacillales</taxon>
        <taxon>Paenibacillaceae</taxon>
        <taxon>Paenibacillus</taxon>
    </lineage>
</organism>
<keyword evidence="1" id="KW-0472">Membrane</keyword>
<evidence type="ECO:0000313" key="3">
    <source>
        <dbReference type="Proteomes" id="UP000711047"/>
    </source>
</evidence>